<dbReference type="Pfam" id="PF03795">
    <property type="entry name" value="YCII"/>
    <property type="match status" value="1"/>
</dbReference>
<dbReference type="PANTHER" id="PTHR35174:SF3">
    <property type="entry name" value="BLL7171 PROTEIN"/>
    <property type="match status" value="1"/>
</dbReference>
<dbReference type="AlphaFoldDB" id="A0A7M4DLM7"/>
<accession>A0A7M4DLM7</accession>
<gene>
    <name evidence="3" type="ORF">HALOF300_03044</name>
</gene>
<protein>
    <submittedName>
        <fullName evidence="3">YCII-related domain protein</fullName>
    </submittedName>
</protein>
<dbReference type="RefSeq" id="WP_156741755.1">
    <property type="nucleotide sequence ID" value="NZ_CACRYJ010000046.1"/>
</dbReference>
<evidence type="ECO:0000256" key="1">
    <source>
        <dbReference type="ARBA" id="ARBA00007689"/>
    </source>
</evidence>
<comment type="similarity">
    <text evidence="1">Belongs to the YciI family.</text>
</comment>
<proteinExistence type="inferred from homology"/>
<keyword evidence="4" id="KW-1185">Reference proteome</keyword>
<organism evidence="3 4">
    <name type="scientific">Occultella aeris</name>
    <dbReference type="NCBI Taxonomy" id="2761496"/>
    <lineage>
        <taxon>Bacteria</taxon>
        <taxon>Bacillati</taxon>
        <taxon>Actinomycetota</taxon>
        <taxon>Actinomycetes</taxon>
        <taxon>Micrococcales</taxon>
        <taxon>Ruaniaceae</taxon>
        <taxon>Occultella</taxon>
    </lineage>
</organism>
<reference evidence="3 4" key="1">
    <citation type="submission" date="2019-11" db="EMBL/GenBank/DDBJ databases">
        <authorList>
            <person name="Criscuolo A."/>
        </authorList>
    </citation>
    <scope>NUCLEOTIDE SEQUENCE [LARGE SCALE GENOMIC DNA]</scope>
    <source>
        <strain evidence="3">CIP111667</strain>
    </source>
</reference>
<comment type="caution">
    <text evidence="3">The sequence shown here is derived from an EMBL/GenBank/DDBJ whole genome shotgun (WGS) entry which is preliminary data.</text>
</comment>
<dbReference type="InterPro" id="IPR011008">
    <property type="entry name" value="Dimeric_a/b-barrel"/>
</dbReference>
<sequence>MKFLVLMTEAEHFDRWDASDDAAQQAVLDAYARFTDAVRARGAVLYGDALARPEQARTLQPGDGEHRPVTEGAYVESVEQLGGFYVVEAPDLAGVTEAARQLPREYTIEIRPLLDVYQGVTWPLRAG</sequence>
<evidence type="ECO:0000313" key="4">
    <source>
        <dbReference type="Proteomes" id="UP000419743"/>
    </source>
</evidence>
<name>A0A7M4DLM7_9MICO</name>
<dbReference type="Proteomes" id="UP000419743">
    <property type="component" value="Unassembled WGS sequence"/>
</dbReference>
<feature type="domain" description="YCII-related" evidence="2">
    <location>
        <begin position="1"/>
        <end position="104"/>
    </location>
</feature>
<dbReference type="SUPFAM" id="SSF54909">
    <property type="entry name" value="Dimeric alpha+beta barrel"/>
    <property type="match status" value="1"/>
</dbReference>
<evidence type="ECO:0000259" key="2">
    <source>
        <dbReference type="Pfam" id="PF03795"/>
    </source>
</evidence>
<dbReference type="Gene3D" id="3.30.70.1060">
    <property type="entry name" value="Dimeric alpha+beta barrel"/>
    <property type="match status" value="1"/>
</dbReference>
<evidence type="ECO:0000313" key="3">
    <source>
        <dbReference type="EMBL" id="VZO38199.1"/>
    </source>
</evidence>
<dbReference type="PANTHER" id="PTHR35174">
    <property type="entry name" value="BLL7171 PROTEIN-RELATED"/>
    <property type="match status" value="1"/>
</dbReference>
<dbReference type="EMBL" id="CACRYJ010000046">
    <property type="protein sequence ID" value="VZO38199.1"/>
    <property type="molecule type" value="Genomic_DNA"/>
</dbReference>
<dbReference type="InterPro" id="IPR005545">
    <property type="entry name" value="YCII"/>
</dbReference>